<evidence type="ECO:0000313" key="9">
    <source>
        <dbReference type="EMBL" id="PFH54005.1"/>
    </source>
</evidence>
<comment type="similarity">
    <text evidence="2">Belongs to the RPAP1 family.</text>
</comment>
<dbReference type="AlphaFoldDB" id="A0A2A9NSN1"/>
<accession>A0A2A9NSN1</accession>
<evidence type="ECO:0000313" key="10">
    <source>
        <dbReference type="Proteomes" id="UP000242287"/>
    </source>
</evidence>
<evidence type="ECO:0000256" key="5">
    <source>
        <dbReference type="SAM" id="MobiDB-lite"/>
    </source>
</evidence>
<keyword evidence="3" id="KW-0804">Transcription</keyword>
<feature type="region of interest" description="Disordered" evidence="5">
    <location>
        <begin position="141"/>
        <end position="181"/>
    </location>
</feature>
<dbReference type="PANTHER" id="PTHR21483">
    <property type="entry name" value="RNA POLYMERASE II-ASSOCIATED PROTEIN 1"/>
    <property type="match status" value="1"/>
</dbReference>
<dbReference type="GO" id="GO:0006366">
    <property type="term" value="P:transcription by RNA polymerase II"/>
    <property type="evidence" value="ECO:0007669"/>
    <property type="project" value="InterPro"/>
</dbReference>
<dbReference type="EMBL" id="KZ301971">
    <property type="protein sequence ID" value="PFH54005.1"/>
    <property type="molecule type" value="Genomic_DNA"/>
</dbReference>
<evidence type="ECO:0008006" key="11">
    <source>
        <dbReference type="Google" id="ProtNLM"/>
    </source>
</evidence>
<evidence type="ECO:0000256" key="4">
    <source>
        <dbReference type="ARBA" id="ARBA00023242"/>
    </source>
</evidence>
<dbReference type="OrthoDB" id="348201at2759"/>
<feature type="compositionally biased region" description="Low complexity" evidence="5">
    <location>
        <begin position="153"/>
        <end position="173"/>
    </location>
</feature>
<evidence type="ECO:0000259" key="8">
    <source>
        <dbReference type="Pfam" id="PF25766"/>
    </source>
</evidence>
<feature type="compositionally biased region" description="Polar residues" evidence="5">
    <location>
        <begin position="73"/>
        <end position="86"/>
    </location>
</feature>
<sequence length="1247" mass="139441">MAQPGLIGSVIERKASAPVNPPSTSLSSKTGFPIVQHRVKSAFARSRDEMRKNSTLLPWEAPRMPPSKEDFESPQNVMSTSRTSADSWRAQISAENQRRVEAMTDSEREEEVRQIIDRFGPGIADILQRAKEARERDGIENAICLPNDEEPKTSSSGTLLGLSLPPALSTGGSRPSSRADRKLRFAELRPRDVHVYESAPPSPKKKPLALLPPSASDDSVISLGWWSSQSLKSTTPTNGIEQSNVEDEITEGTPEDIRRRYFPDAPLDDPNLSWMKVAPEPLDNTPTPLRFDLTGNPIPPSKSLTLPTHLGLHHHANGAHAGYTLDDIFLLTRSTVPAQRAAMFGVLSGIAKKVSKMKNGDTNGLEELMGKEEVLRKRMLSAGIEAMSLKGSVGARAIKLVWTCIVNWDQKVMNIEDAELGTESDVISSIPFEHFLQQVASIYMQGDALPESLIELLAILHRLAQHSNTIATKIVTTPKLVSSVFKTHLMTTFPPTSDSALPEPAALEFLITLTLSSRTNAEAFIEYGDALLRFVTLPPQDSFYSMTLTVSLLTSTLRFYSALGAYGLCAHIASTAMTEFMKLGTFIYSQSCSSRELMVAWADLLNVWILCAIDPHQTTPPHDILWSQVVSWGWGSEILDLRNSLSTQKNDCEVWAALWRAEAAWLEGCRVNSVKGGQQERIASQAMVQDGFSNGKEKQVVEDSLLGLRQLLLVLQSLCFGHEWLQSVTTLNHHAKVLTSAIDLWLSFFPSPSQRSTSSPPFILPFSWISEICAQLVSHSLWTQASKNTVPYAYAICRPLSSLLLSYLKLSRVLPDTTQDLWMAQALSIVLRLLPGQEEFALSIMDDILDSITAEWLRSKGYDDTRVAWNLGGFELLKPFLSNDLRPKEIYIGTNPLTIHSISVSTTQRLPMATHLNNYALPLNRDWLLSPLDHLLQSGASDVFRSLSETWTASEVELVRTVLSLNQAARDILRNYSLNSFSLDREETILCCMKVFMLEHEQSEKDSTLEVFRDNIVTQLMEDLLRPFTLGTAKPMQQVQDDLESAASRFLGPSIPFFQYYTDFLALYDAISFGHPLFTRLILPPASLRYGIDYRKHLWDDFSHVLKMVRIPVEQVLTADINEYLYPVDTNPQMVGAYLRALAKGTVQEFLQLVALHHVACNIWPDLKGDEKSQNEEYASKLLKMVVVQAPSEVTQKVILYQQAKQGSTLLPLRCFEGFSKVKDQRWRWVRQWGGNEVIKQVEGLFQ</sequence>
<evidence type="ECO:0000256" key="3">
    <source>
        <dbReference type="ARBA" id="ARBA00023163"/>
    </source>
</evidence>
<evidence type="ECO:0000256" key="1">
    <source>
        <dbReference type="ARBA" id="ARBA00004123"/>
    </source>
</evidence>
<dbReference type="Pfam" id="PF08620">
    <property type="entry name" value="RPAP1_C"/>
    <property type="match status" value="1"/>
</dbReference>
<dbReference type="STRING" id="703135.A0A2A9NSN1"/>
<feature type="domain" description="RPAP1 N-terminal" evidence="7">
    <location>
        <begin position="91"/>
        <end position="135"/>
    </location>
</feature>
<evidence type="ECO:0000256" key="2">
    <source>
        <dbReference type="ARBA" id="ARBA00009953"/>
    </source>
</evidence>
<dbReference type="InterPro" id="IPR039913">
    <property type="entry name" value="RPAP1/Rba50"/>
</dbReference>
<dbReference type="InterPro" id="IPR013930">
    <property type="entry name" value="RPAP1_N"/>
</dbReference>
<reference evidence="9 10" key="1">
    <citation type="submission" date="2014-02" db="EMBL/GenBank/DDBJ databases">
        <title>Transposable element dynamics among asymbiotic and ectomycorrhizal Amanita fungi.</title>
        <authorList>
            <consortium name="DOE Joint Genome Institute"/>
            <person name="Hess J."/>
            <person name="Skrede I."/>
            <person name="Wolfe B."/>
            <person name="LaButti K."/>
            <person name="Ohm R.A."/>
            <person name="Grigoriev I.V."/>
            <person name="Pringle A."/>
        </authorList>
    </citation>
    <scope>NUCLEOTIDE SEQUENCE [LARGE SCALE GENOMIC DNA]</scope>
    <source>
        <strain evidence="9 10">SKay4041</strain>
    </source>
</reference>
<dbReference type="Pfam" id="PF25766">
    <property type="entry name" value="TPR_RPAP1"/>
    <property type="match status" value="1"/>
</dbReference>
<evidence type="ECO:0000259" key="7">
    <source>
        <dbReference type="Pfam" id="PF08621"/>
    </source>
</evidence>
<comment type="subcellular location">
    <subcellularLocation>
        <location evidence="1">Nucleus</location>
    </subcellularLocation>
</comment>
<dbReference type="InterPro" id="IPR013929">
    <property type="entry name" value="RPAP1_C"/>
</dbReference>
<dbReference type="Proteomes" id="UP000242287">
    <property type="component" value="Unassembled WGS sequence"/>
</dbReference>
<dbReference type="InterPro" id="IPR057989">
    <property type="entry name" value="TPR_RPAP1/MINIYO-like"/>
</dbReference>
<feature type="region of interest" description="Disordered" evidence="5">
    <location>
        <begin position="54"/>
        <end position="89"/>
    </location>
</feature>
<feature type="region of interest" description="Disordered" evidence="5">
    <location>
        <begin position="1"/>
        <end position="32"/>
    </location>
</feature>
<keyword evidence="10" id="KW-1185">Reference proteome</keyword>
<protein>
    <recommendedName>
        <fullName evidence="11">RNA polymerase II-associated protein 1 C-terminal domain-containing protein</fullName>
    </recommendedName>
</protein>
<keyword evidence="4" id="KW-0539">Nucleus</keyword>
<name>A0A2A9NSN1_9AGAR</name>
<dbReference type="Pfam" id="PF08621">
    <property type="entry name" value="RPAP1_N"/>
    <property type="match status" value="1"/>
</dbReference>
<proteinExistence type="inferred from homology"/>
<organism evidence="9 10">
    <name type="scientific">Amanita thiersii Skay4041</name>
    <dbReference type="NCBI Taxonomy" id="703135"/>
    <lineage>
        <taxon>Eukaryota</taxon>
        <taxon>Fungi</taxon>
        <taxon>Dikarya</taxon>
        <taxon>Basidiomycota</taxon>
        <taxon>Agaricomycotina</taxon>
        <taxon>Agaricomycetes</taxon>
        <taxon>Agaricomycetidae</taxon>
        <taxon>Agaricales</taxon>
        <taxon>Pluteineae</taxon>
        <taxon>Amanitaceae</taxon>
        <taxon>Amanita</taxon>
    </lineage>
</organism>
<feature type="domain" description="RPAP1/MINIYO-like TPR repeats" evidence="8">
    <location>
        <begin position="947"/>
        <end position="1160"/>
    </location>
</feature>
<evidence type="ECO:0000259" key="6">
    <source>
        <dbReference type="Pfam" id="PF08620"/>
    </source>
</evidence>
<dbReference type="PANTHER" id="PTHR21483:SF18">
    <property type="entry name" value="RNA POLYMERASE II-ASSOCIATED PROTEIN 1"/>
    <property type="match status" value="1"/>
</dbReference>
<feature type="region of interest" description="Disordered" evidence="5">
    <location>
        <begin position="194"/>
        <end position="213"/>
    </location>
</feature>
<feature type="domain" description="RPAP1 C-terminal" evidence="6">
    <location>
        <begin position="289"/>
        <end position="354"/>
    </location>
</feature>
<gene>
    <name evidence="9" type="ORF">AMATHDRAFT_136492</name>
</gene>